<organism evidence="5 6">
    <name type="scientific">Benzoatithermus flavus</name>
    <dbReference type="NCBI Taxonomy" id="3108223"/>
    <lineage>
        <taxon>Bacteria</taxon>
        <taxon>Pseudomonadati</taxon>
        <taxon>Pseudomonadota</taxon>
        <taxon>Alphaproteobacteria</taxon>
        <taxon>Geminicoccales</taxon>
        <taxon>Geminicoccaceae</taxon>
        <taxon>Benzoatithermus</taxon>
    </lineage>
</organism>
<dbReference type="PROSITE" id="PS51318">
    <property type="entry name" value="TAT"/>
    <property type="match status" value="1"/>
</dbReference>
<dbReference type="PANTHER" id="PTHR30290">
    <property type="entry name" value="PERIPLASMIC BINDING COMPONENT OF ABC TRANSPORTER"/>
    <property type="match status" value="1"/>
</dbReference>
<feature type="domain" description="Solute-binding protein family 5" evidence="4">
    <location>
        <begin position="85"/>
        <end position="451"/>
    </location>
</feature>
<proteinExistence type="inferred from homology"/>
<dbReference type="InterPro" id="IPR006311">
    <property type="entry name" value="TAT_signal"/>
</dbReference>
<evidence type="ECO:0000259" key="4">
    <source>
        <dbReference type="Pfam" id="PF00496"/>
    </source>
</evidence>
<dbReference type="InterPro" id="IPR000914">
    <property type="entry name" value="SBP_5_dom"/>
</dbReference>
<dbReference type="InterPro" id="IPR019546">
    <property type="entry name" value="TAT_signal_bac_arc"/>
</dbReference>
<evidence type="ECO:0000313" key="6">
    <source>
        <dbReference type="Proteomes" id="UP001375743"/>
    </source>
</evidence>
<reference evidence="5 6" key="1">
    <citation type="submission" date="2024-01" db="EMBL/GenBank/DDBJ databases">
        <title>Multi-omics insights into the function and evolution of sodium benzoate biodegradation pathways in Benzoatithermus flavus gen. nov., sp. nov. from hot spring.</title>
        <authorList>
            <person name="Hu C.-J."/>
            <person name="Li W.-J."/>
        </authorList>
    </citation>
    <scope>NUCLEOTIDE SEQUENCE [LARGE SCALE GENOMIC DNA]</scope>
    <source>
        <strain evidence="5 6">SYSU G07066</strain>
    </source>
</reference>
<gene>
    <name evidence="5" type="ORF">U1T56_11300</name>
</gene>
<dbReference type="InterPro" id="IPR039424">
    <property type="entry name" value="SBP_5"/>
</dbReference>
<dbReference type="Gene3D" id="3.90.76.10">
    <property type="entry name" value="Dipeptide-binding Protein, Domain 1"/>
    <property type="match status" value="1"/>
</dbReference>
<dbReference type="RefSeq" id="WP_418159590.1">
    <property type="nucleotide sequence ID" value="NZ_JBBLZC010000010.1"/>
</dbReference>
<name>A0ABU8XRA4_9PROT</name>
<comment type="similarity">
    <text evidence="2">Belongs to the bacterial solute-binding protein 5 family.</text>
</comment>
<dbReference type="SUPFAM" id="SSF53850">
    <property type="entry name" value="Periplasmic binding protein-like II"/>
    <property type="match status" value="1"/>
</dbReference>
<dbReference type="NCBIfam" id="TIGR01409">
    <property type="entry name" value="TAT_signal_seq"/>
    <property type="match status" value="1"/>
</dbReference>
<evidence type="ECO:0000256" key="3">
    <source>
        <dbReference type="ARBA" id="ARBA00022729"/>
    </source>
</evidence>
<evidence type="ECO:0000256" key="1">
    <source>
        <dbReference type="ARBA" id="ARBA00004418"/>
    </source>
</evidence>
<dbReference type="InterPro" id="IPR030678">
    <property type="entry name" value="Peptide/Ni-bd"/>
</dbReference>
<protein>
    <submittedName>
        <fullName evidence="5">Peptide ABC transporter substrate-binding protein</fullName>
    </submittedName>
</protein>
<keyword evidence="6" id="KW-1185">Reference proteome</keyword>
<dbReference type="Pfam" id="PF00496">
    <property type="entry name" value="SBP_bac_5"/>
    <property type="match status" value="1"/>
</dbReference>
<comment type="subcellular location">
    <subcellularLocation>
        <location evidence="1">Periplasm</location>
    </subcellularLocation>
</comment>
<dbReference type="Proteomes" id="UP001375743">
    <property type="component" value="Unassembled WGS sequence"/>
</dbReference>
<dbReference type="Gene3D" id="3.10.105.10">
    <property type="entry name" value="Dipeptide-binding Protein, Domain 3"/>
    <property type="match status" value="1"/>
</dbReference>
<dbReference type="PIRSF" id="PIRSF002741">
    <property type="entry name" value="MppA"/>
    <property type="match status" value="1"/>
</dbReference>
<dbReference type="PANTHER" id="PTHR30290:SF38">
    <property type="entry name" value="D,D-DIPEPTIDE-BINDING PERIPLASMIC PROTEIN DDPA-RELATED"/>
    <property type="match status" value="1"/>
</dbReference>
<dbReference type="Gene3D" id="3.40.190.10">
    <property type="entry name" value="Periplasmic binding protein-like II"/>
    <property type="match status" value="1"/>
</dbReference>
<dbReference type="CDD" id="cd08513">
    <property type="entry name" value="PBP2_thermophilic_Hb8_like"/>
    <property type="match status" value="1"/>
</dbReference>
<keyword evidence="3" id="KW-0732">Signal</keyword>
<comment type="caution">
    <text evidence="5">The sequence shown here is derived from an EMBL/GenBank/DDBJ whole genome shotgun (WGS) entry which is preliminary data.</text>
</comment>
<evidence type="ECO:0000313" key="5">
    <source>
        <dbReference type="EMBL" id="MEK0083740.1"/>
    </source>
</evidence>
<dbReference type="EMBL" id="JBBLZC010000010">
    <property type="protein sequence ID" value="MEK0083740.1"/>
    <property type="molecule type" value="Genomic_DNA"/>
</dbReference>
<sequence>MTGNTRWRMSRRDVIVGAGALGAGLGAGPLILPARAQANRDRIIVGMTQEPVQFNPLLYVNSGTENVPEACLFDALWDVNEQGAFVPNLAAEVPSRENGGISPDGLVWKIRLKQGVKWSDGQPFTARDVAFTYETIMNPKVAIRSRSGFDLIKNFKIVDDQNIEIELARPFTPFLWAWQNMHIVPAHLLEGEADINTSGFNSQPVGTGPFILKSRTAGSHMVYERNPNYHRGPAKVRQFIHKFVPDQLVLYGQARTGEVDYMGLQGVPNDRWEEAKKLPNLNFVALPLPWVQFVYYNCGKPQFSDPKVRKALTIALEMQKSLDDIYFGTYKRTLSYLHTSHWAYNHALKEDTADPERAARMLDEAGWKIGPDGIREKDGVKLQFTMSTTAGNQARQGCQALFQQNWKRIGVDMQIKNMPASVVWGEYTTKSQFDTLLVAWEPTVGMDPDYTARAHSRQIPIKDGQGSNYVQYQNEEVDRLLEQGIVQTDREERKATYARIQEILHEEVPFAAQGGVAQASLHKKGLTGIRPNQYVTDETWNVQEWGWV</sequence>
<accession>A0ABU8XRA4</accession>
<evidence type="ECO:0000256" key="2">
    <source>
        <dbReference type="ARBA" id="ARBA00005695"/>
    </source>
</evidence>